<evidence type="ECO:0000313" key="1">
    <source>
        <dbReference type="EMBL" id="GFH18540.1"/>
    </source>
</evidence>
<dbReference type="InterPro" id="IPR027417">
    <property type="entry name" value="P-loop_NTPase"/>
</dbReference>
<comment type="caution">
    <text evidence="1">The sequence shown here is derived from an EMBL/GenBank/DDBJ whole genome shotgun (WGS) entry which is preliminary data.</text>
</comment>
<accession>A0A699ZAV3</accession>
<dbReference type="AlphaFoldDB" id="A0A699ZAV3"/>
<dbReference type="Proteomes" id="UP000485058">
    <property type="component" value="Unassembled WGS sequence"/>
</dbReference>
<reference evidence="1 2" key="1">
    <citation type="submission" date="2020-02" db="EMBL/GenBank/DDBJ databases">
        <title>Draft genome sequence of Haematococcus lacustris strain NIES-144.</title>
        <authorList>
            <person name="Morimoto D."/>
            <person name="Nakagawa S."/>
            <person name="Yoshida T."/>
            <person name="Sawayama S."/>
        </authorList>
    </citation>
    <scope>NUCLEOTIDE SEQUENCE [LARGE SCALE GENOMIC DNA]</scope>
    <source>
        <strain evidence="1 2">NIES-144</strain>
    </source>
</reference>
<gene>
    <name evidence="1" type="ORF">HaLaN_15363</name>
</gene>
<name>A0A699ZAV3_HAELA</name>
<dbReference type="EMBL" id="BLLF01001315">
    <property type="protein sequence ID" value="GFH18540.1"/>
    <property type="molecule type" value="Genomic_DNA"/>
</dbReference>
<evidence type="ECO:0000313" key="2">
    <source>
        <dbReference type="Proteomes" id="UP000485058"/>
    </source>
</evidence>
<organism evidence="1 2">
    <name type="scientific">Haematococcus lacustris</name>
    <name type="common">Green alga</name>
    <name type="synonym">Haematococcus pluvialis</name>
    <dbReference type="NCBI Taxonomy" id="44745"/>
    <lineage>
        <taxon>Eukaryota</taxon>
        <taxon>Viridiplantae</taxon>
        <taxon>Chlorophyta</taxon>
        <taxon>core chlorophytes</taxon>
        <taxon>Chlorophyceae</taxon>
        <taxon>CS clade</taxon>
        <taxon>Chlamydomonadales</taxon>
        <taxon>Haematococcaceae</taxon>
        <taxon>Haematococcus</taxon>
    </lineage>
</organism>
<proteinExistence type="predicted"/>
<sequence length="30" mass="3442">MVIVLDEAHERNLNTDILFGLLKQLAPKSY</sequence>
<keyword evidence="2" id="KW-1185">Reference proteome</keyword>
<dbReference type="Gene3D" id="3.40.50.300">
    <property type="entry name" value="P-loop containing nucleotide triphosphate hydrolases"/>
    <property type="match status" value="1"/>
</dbReference>
<evidence type="ECO:0008006" key="3">
    <source>
        <dbReference type="Google" id="ProtNLM"/>
    </source>
</evidence>
<protein>
    <recommendedName>
        <fullName evidence="3">Helicase ATP-binding domain-containing protein</fullName>
    </recommendedName>
</protein>